<organism evidence="10 11">
    <name type="scientific">Azospirillum oryzae</name>
    <dbReference type="NCBI Taxonomy" id="286727"/>
    <lineage>
        <taxon>Bacteria</taxon>
        <taxon>Pseudomonadati</taxon>
        <taxon>Pseudomonadota</taxon>
        <taxon>Alphaproteobacteria</taxon>
        <taxon>Rhodospirillales</taxon>
        <taxon>Azospirillaceae</taxon>
        <taxon>Azospirillum</taxon>
    </lineage>
</organism>
<evidence type="ECO:0000256" key="6">
    <source>
        <dbReference type="RuleBase" id="RU362125"/>
    </source>
</evidence>
<feature type="domain" description="Acyl-CoA oxidase/dehydrogenase middle" evidence="8">
    <location>
        <begin position="134"/>
        <end position="229"/>
    </location>
</feature>
<dbReference type="InterPro" id="IPR036250">
    <property type="entry name" value="AcylCo_DH-like_C"/>
</dbReference>
<sequence length="391" mass="42521">MSSGLFLARRDDLAPYLSDVHFEFRENVHKFLEKHADPDYIRACDEEKRFPAELVRAVAEQGWFAVNLPEEHGGVGGVLDMVAMLEIIGYHSVALARYWNMNVNMVGGALARFASPAIKQAVLPALAEGKTFFAFALSENGSGSDAANLTTTARREGDDFIVNGTKMWITGALQADYILTACRTGRGATPHDGISLLLIPAKTPGIAIVPIDMLGGHAIRTCEVNLVDVRVPATQLVGDEGAGWKRVMTVLAKERVALGAMCVGAAQAAFDLARSYAMERNQFGRPITAFQAVSHKLVDMQTRIDASRLLVYRAARLLADGKPCSAEASQAKCFASDSYMQVAVDGVQIMGANGYCSEFAMQRHFRESKLFQIFGGTNEIQRNIIARDILA</sequence>
<comment type="cofactor">
    <cofactor evidence="1 6">
        <name>FAD</name>
        <dbReference type="ChEBI" id="CHEBI:57692"/>
    </cofactor>
</comment>
<geneLocation type="plasmid" evidence="10 11">
    <name>unnamed6</name>
</geneLocation>
<keyword evidence="5 6" id="KW-0560">Oxidoreductase</keyword>
<dbReference type="GO" id="GO:0003995">
    <property type="term" value="F:acyl-CoA dehydrogenase activity"/>
    <property type="evidence" value="ECO:0007669"/>
    <property type="project" value="TreeGrafter"/>
</dbReference>
<evidence type="ECO:0000256" key="2">
    <source>
        <dbReference type="ARBA" id="ARBA00009347"/>
    </source>
</evidence>
<dbReference type="Pfam" id="PF00441">
    <property type="entry name" value="Acyl-CoA_dh_1"/>
    <property type="match status" value="1"/>
</dbReference>
<dbReference type="PIRSF" id="PIRSF016578">
    <property type="entry name" value="HsaA"/>
    <property type="match status" value="1"/>
</dbReference>
<evidence type="ECO:0000256" key="3">
    <source>
        <dbReference type="ARBA" id="ARBA00022630"/>
    </source>
</evidence>
<dbReference type="Proteomes" id="UP000509702">
    <property type="component" value="Plasmid unnamed6"/>
</dbReference>
<dbReference type="InterPro" id="IPR037069">
    <property type="entry name" value="AcylCoA_DH/ox_N_sf"/>
</dbReference>
<keyword evidence="3 6" id="KW-0285">Flavoprotein</keyword>
<dbReference type="Gene3D" id="1.10.540.10">
    <property type="entry name" value="Acyl-CoA dehydrogenase/oxidase, N-terminal domain"/>
    <property type="match status" value="1"/>
</dbReference>
<name>A0A6N1AQ68_9PROT</name>
<dbReference type="KEGG" id="aoz:HUE56_26085"/>
<evidence type="ECO:0000256" key="1">
    <source>
        <dbReference type="ARBA" id="ARBA00001974"/>
    </source>
</evidence>
<dbReference type="SUPFAM" id="SSF56645">
    <property type="entry name" value="Acyl-CoA dehydrogenase NM domain-like"/>
    <property type="match status" value="1"/>
</dbReference>
<dbReference type="FunFam" id="2.40.110.10:FF:000002">
    <property type="entry name" value="Acyl-CoA dehydrogenase fadE12"/>
    <property type="match status" value="1"/>
</dbReference>
<feature type="domain" description="Acyl-CoA dehydrogenase/oxidase N-terminal" evidence="9">
    <location>
        <begin position="21"/>
        <end position="130"/>
    </location>
</feature>
<accession>A0A6N1AQ68</accession>
<dbReference type="InterPro" id="IPR013786">
    <property type="entry name" value="AcylCoA_DH/ox_N"/>
</dbReference>
<dbReference type="InterPro" id="IPR009075">
    <property type="entry name" value="AcylCo_DH/oxidase_C"/>
</dbReference>
<gene>
    <name evidence="10" type="ORF">HUE56_26085</name>
</gene>
<dbReference type="GO" id="GO:0050660">
    <property type="term" value="F:flavin adenine dinucleotide binding"/>
    <property type="evidence" value="ECO:0007669"/>
    <property type="project" value="InterPro"/>
</dbReference>
<evidence type="ECO:0000256" key="5">
    <source>
        <dbReference type="ARBA" id="ARBA00023002"/>
    </source>
</evidence>
<dbReference type="InterPro" id="IPR046373">
    <property type="entry name" value="Acyl-CoA_Oxase/DH_mid-dom_sf"/>
</dbReference>
<evidence type="ECO:0000259" key="8">
    <source>
        <dbReference type="Pfam" id="PF02770"/>
    </source>
</evidence>
<evidence type="ECO:0000259" key="7">
    <source>
        <dbReference type="Pfam" id="PF00441"/>
    </source>
</evidence>
<dbReference type="PANTHER" id="PTHR43884">
    <property type="entry name" value="ACYL-COA DEHYDROGENASE"/>
    <property type="match status" value="1"/>
</dbReference>
<dbReference type="SUPFAM" id="SSF47203">
    <property type="entry name" value="Acyl-CoA dehydrogenase C-terminal domain-like"/>
    <property type="match status" value="1"/>
</dbReference>
<evidence type="ECO:0000313" key="10">
    <source>
        <dbReference type="EMBL" id="QKS53965.1"/>
    </source>
</evidence>
<dbReference type="InterPro" id="IPR009100">
    <property type="entry name" value="AcylCoA_DH/oxidase_NM_dom_sf"/>
</dbReference>
<dbReference type="FunFam" id="1.20.140.10:FF:000001">
    <property type="entry name" value="Acyl-CoA dehydrogenase"/>
    <property type="match status" value="1"/>
</dbReference>
<dbReference type="Pfam" id="PF02770">
    <property type="entry name" value="Acyl-CoA_dh_M"/>
    <property type="match status" value="1"/>
</dbReference>
<dbReference type="Pfam" id="PF02771">
    <property type="entry name" value="Acyl-CoA_dh_N"/>
    <property type="match status" value="1"/>
</dbReference>
<dbReference type="EMBL" id="CP054621">
    <property type="protein sequence ID" value="QKS53965.1"/>
    <property type="molecule type" value="Genomic_DNA"/>
</dbReference>
<evidence type="ECO:0000313" key="11">
    <source>
        <dbReference type="Proteomes" id="UP000509702"/>
    </source>
</evidence>
<evidence type="ECO:0000259" key="9">
    <source>
        <dbReference type="Pfam" id="PF02771"/>
    </source>
</evidence>
<dbReference type="InterPro" id="IPR006091">
    <property type="entry name" value="Acyl-CoA_Oxase/DH_mid-dom"/>
</dbReference>
<dbReference type="OrthoDB" id="9775090at2"/>
<dbReference type="Gene3D" id="2.40.110.10">
    <property type="entry name" value="Butyryl-CoA Dehydrogenase, subunit A, domain 2"/>
    <property type="match status" value="1"/>
</dbReference>
<evidence type="ECO:0000256" key="4">
    <source>
        <dbReference type="ARBA" id="ARBA00022827"/>
    </source>
</evidence>
<dbReference type="PANTHER" id="PTHR43884:SF12">
    <property type="entry name" value="ISOVALERYL-COA DEHYDROGENASE, MITOCHONDRIAL-RELATED"/>
    <property type="match status" value="1"/>
</dbReference>
<keyword evidence="10" id="KW-0614">Plasmid</keyword>
<protein>
    <submittedName>
        <fullName evidence="10">Acyl-CoA dehydrogenase family protein</fullName>
    </submittedName>
</protein>
<feature type="domain" description="Acyl-CoA dehydrogenase/oxidase C-terminal" evidence="7">
    <location>
        <begin position="241"/>
        <end position="389"/>
    </location>
</feature>
<proteinExistence type="inferred from homology"/>
<comment type="similarity">
    <text evidence="2 6">Belongs to the acyl-CoA dehydrogenase family.</text>
</comment>
<keyword evidence="4 6" id="KW-0274">FAD</keyword>
<dbReference type="RefSeq" id="WP_149199618.1">
    <property type="nucleotide sequence ID" value="NZ_BSOV01000002.1"/>
</dbReference>
<dbReference type="Gene3D" id="1.20.140.10">
    <property type="entry name" value="Butyryl-CoA Dehydrogenase, subunit A, domain 3"/>
    <property type="match status" value="1"/>
</dbReference>
<keyword evidence="11" id="KW-1185">Reference proteome</keyword>
<reference evidence="10 11" key="1">
    <citation type="submission" date="2020-06" db="EMBL/GenBank/DDBJ databases">
        <title>Complete genome of Azosprillum oryzae KACC14407.</title>
        <authorList>
            <person name="Kim M."/>
            <person name="Park Y.-J."/>
            <person name="Shin J.-H."/>
        </authorList>
    </citation>
    <scope>NUCLEOTIDE SEQUENCE [LARGE SCALE GENOMIC DNA]</scope>
    <source>
        <strain evidence="10 11">KACC 14407</strain>
        <plasmid evidence="10 11">unnamed6</plasmid>
    </source>
</reference>
<dbReference type="AlphaFoldDB" id="A0A6N1AQ68"/>